<keyword evidence="1" id="KW-0732">Signal</keyword>
<dbReference type="EMBL" id="FSRU01000002">
    <property type="protein sequence ID" value="SIO64524.1"/>
    <property type="molecule type" value="Genomic_DNA"/>
</dbReference>
<keyword evidence="3" id="KW-1185">Reference proteome</keyword>
<evidence type="ECO:0000256" key="1">
    <source>
        <dbReference type="SAM" id="SignalP"/>
    </source>
</evidence>
<feature type="chain" id="PRO_5013043013" description="Avidin family protein" evidence="1">
    <location>
        <begin position="20"/>
        <end position="155"/>
    </location>
</feature>
<evidence type="ECO:0000313" key="3">
    <source>
        <dbReference type="Proteomes" id="UP000185151"/>
    </source>
</evidence>
<organism evidence="2 3">
    <name type="scientific">Paraburkholderia phenazinium</name>
    <dbReference type="NCBI Taxonomy" id="60549"/>
    <lineage>
        <taxon>Bacteria</taxon>
        <taxon>Pseudomonadati</taxon>
        <taxon>Pseudomonadota</taxon>
        <taxon>Betaproteobacteria</taxon>
        <taxon>Burkholderiales</taxon>
        <taxon>Burkholderiaceae</taxon>
        <taxon>Paraburkholderia</taxon>
    </lineage>
</organism>
<dbReference type="RefSeq" id="WP_143788501.1">
    <property type="nucleotide sequence ID" value="NZ_FSRU01000002.1"/>
</dbReference>
<gene>
    <name evidence="2" type="ORF">SAMN05444165_6295</name>
</gene>
<evidence type="ECO:0000313" key="2">
    <source>
        <dbReference type="EMBL" id="SIO64524.1"/>
    </source>
</evidence>
<dbReference type="Proteomes" id="UP000185151">
    <property type="component" value="Unassembled WGS sequence"/>
</dbReference>
<accession>A0A1N6L6V8</accession>
<sequence length="155" mass="16006">MRLALVFLATMLLTRSVYCAESATSIESGDLGPVPQEVAAKVTVDKSFGAFKSLACKIKGKAVSLSTDQSTTTWFVTTADACGWGAALGPIWLVEDRIGLGATVILSTGGYALSPSAKSHNGLADVIILAGTASGNASKRYTFDGKSYGPHGSEK</sequence>
<name>A0A1N6L6V8_9BURK</name>
<feature type="signal peptide" evidence="1">
    <location>
        <begin position="1"/>
        <end position="19"/>
    </location>
</feature>
<protein>
    <recommendedName>
        <fullName evidence="4">Avidin family protein</fullName>
    </recommendedName>
</protein>
<dbReference type="OrthoDB" id="8778832at2"/>
<evidence type="ECO:0008006" key="4">
    <source>
        <dbReference type="Google" id="ProtNLM"/>
    </source>
</evidence>
<reference evidence="2 3" key="1">
    <citation type="submission" date="2016-11" db="EMBL/GenBank/DDBJ databases">
        <authorList>
            <person name="Jaros S."/>
            <person name="Januszkiewicz K."/>
            <person name="Wedrychowicz H."/>
        </authorList>
    </citation>
    <scope>NUCLEOTIDE SEQUENCE [LARGE SCALE GENOMIC DNA]</scope>
    <source>
        <strain evidence="2 3">GAS95</strain>
    </source>
</reference>
<dbReference type="AlphaFoldDB" id="A0A1N6L6V8"/>
<proteinExistence type="predicted"/>